<gene>
    <name evidence="3" type="ORF">PHACT_01370</name>
</gene>
<dbReference type="NCBIfam" id="TIGR01617">
    <property type="entry name" value="arsC_related"/>
    <property type="match status" value="1"/>
</dbReference>
<protein>
    <recommendedName>
        <fullName evidence="5">Arsenate reductase</fullName>
    </recommendedName>
</protein>
<dbReference type="STRING" id="1524254.PHACT_01370"/>
<dbReference type="EMBL" id="MASR01000001">
    <property type="protein sequence ID" value="OFE11958.1"/>
    <property type="molecule type" value="Genomic_DNA"/>
</dbReference>
<accession>A0A1E8CHT7</accession>
<comment type="caution">
    <text evidence="3">The sequence shown here is derived from an EMBL/GenBank/DDBJ whole genome shotgun (WGS) entry which is preliminary data.</text>
</comment>
<dbReference type="PANTHER" id="PTHR30041">
    <property type="entry name" value="ARSENATE REDUCTASE"/>
    <property type="match status" value="1"/>
</dbReference>
<dbReference type="PANTHER" id="PTHR30041:SF8">
    <property type="entry name" value="PROTEIN YFFB"/>
    <property type="match status" value="1"/>
</dbReference>
<name>A0A1E8CHT7_9GAMM</name>
<evidence type="ECO:0000313" key="4">
    <source>
        <dbReference type="Proteomes" id="UP000175669"/>
    </source>
</evidence>
<evidence type="ECO:0008006" key="5">
    <source>
        <dbReference type="Google" id="ProtNLM"/>
    </source>
</evidence>
<organism evidence="3 4">
    <name type="scientific">Pseudohongiella acticola</name>
    <dbReference type="NCBI Taxonomy" id="1524254"/>
    <lineage>
        <taxon>Bacteria</taxon>
        <taxon>Pseudomonadati</taxon>
        <taxon>Pseudomonadota</taxon>
        <taxon>Gammaproteobacteria</taxon>
        <taxon>Pseudomonadales</taxon>
        <taxon>Pseudohongiellaceae</taxon>
        <taxon>Pseudohongiella</taxon>
    </lineage>
</organism>
<dbReference type="Gene3D" id="3.40.30.10">
    <property type="entry name" value="Glutaredoxin"/>
    <property type="match status" value="1"/>
</dbReference>
<dbReference type="PROSITE" id="PS51353">
    <property type="entry name" value="ARSC"/>
    <property type="match status" value="1"/>
</dbReference>
<dbReference type="Pfam" id="PF03960">
    <property type="entry name" value="ArsC"/>
    <property type="match status" value="1"/>
</dbReference>
<sequence length="114" mass="12882">MIKLYGISNCDTVRKAGKWLDARGMQWTLHDYRKHGIDAALATRILGVFGPERVINRRGTTWRQLDDKDQAKATDPVTAAELIQAHPALIKRPIVVTSAQHWLLGYDELMTLSD</sequence>
<evidence type="ECO:0000256" key="1">
    <source>
        <dbReference type="ARBA" id="ARBA00007198"/>
    </source>
</evidence>
<proteinExistence type="inferred from homology"/>
<keyword evidence="4" id="KW-1185">Reference proteome</keyword>
<evidence type="ECO:0000256" key="2">
    <source>
        <dbReference type="PROSITE-ProRule" id="PRU01282"/>
    </source>
</evidence>
<dbReference type="AlphaFoldDB" id="A0A1E8CHT7"/>
<dbReference type="SUPFAM" id="SSF52833">
    <property type="entry name" value="Thioredoxin-like"/>
    <property type="match status" value="1"/>
</dbReference>
<reference evidence="4" key="1">
    <citation type="submission" date="2016-07" db="EMBL/GenBank/DDBJ databases">
        <authorList>
            <person name="Florea S."/>
            <person name="Webb J.S."/>
            <person name="Jaromczyk J."/>
            <person name="Schardl C.L."/>
        </authorList>
    </citation>
    <scope>NUCLEOTIDE SEQUENCE [LARGE SCALE GENOMIC DNA]</scope>
    <source>
        <strain evidence="4">KCTC 42131</strain>
    </source>
</reference>
<dbReference type="InterPro" id="IPR006504">
    <property type="entry name" value="Tscrpt_reg_Spx/MgsR"/>
</dbReference>
<dbReference type="RefSeq" id="WP_070115582.1">
    <property type="nucleotide sequence ID" value="NZ_CAXATG010000002.1"/>
</dbReference>
<dbReference type="Proteomes" id="UP000175669">
    <property type="component" value="Unassembled WGS sequence"/>
</dbReference>
<evidence type="ECO:0000313" key="3">
    <source>
        <dbReference type="EMBL" id="OFE11958.1"/>
    </source>
</evidence>
<dbReference type="InterPro" id="IPR036249">
    <property type="entry name" value="Thioredoxin-like_sf"/>
</dbReference>
<comment type="similarity">
    <text evidence="1 2">Belongs to the ArsC family.</text>
</comment>
<dbReference type="OrthoDB" id="9803749at2"/>
<dbReference type="InterPro" id="IPR006660">
    <property type="entry name" value="Arsenate_reductase-like"/>
</dbReference>